<evidence type="ECO:0000313" key="2">
    <source>
        <dbReference type="Proteomes" id="UP001590950"/>
    </source>
</evidence>
<gene>
    <name evidence="1" type="ORF">N7G274_005355</name>
</gene>
<keyword evidence="2" id="KW-1185">Reference proteome</keyword>
<name>A0ABR4ACE7_9LECA</name>
<reference evidence="1 2" key="1">
    <citation type="submission" date="2024-09" db="EMBL/GenBank/DDBJ databases">
        <title>Rethinking Asexuality: The Enigmatic Case of Functional Sexual Genes in Lepraria (Stereocaulaceae).</title>
        <authorList>
            <person name="Doellman M."/>
            <person name="Sun Y."/>
            <person name="Barcenas-Pena A."/>
            <person name="Lumbsch H.T."/>
            <person name="Grewe F."/>
        </authorList>
    </citation>
    <scope>NUCLEOTIDE SEQUENCE [LARGE SCALE GENOMIC DNA]</scope>
    <source>
        <strain evidence="1 2">Mercado 3170</strain>
    </source>
</reference>
<organism evidence="1 2">
    <name type="scientific">Stereocaulon virgatum</name>
    <dbReference type="NCBI Taxonomy" id="373712"/>
    <lineage>
        <taxon>Eukaryota</taxon>
        <taxon>Fungi</taxon>
        <taxon>Dikarya</taxon>
        <taxon>Ascomycota</taxon>
        <taxon>Pezizomycotina</taxon>
        <taxon>Lecanoromycetes</taxon>
        <taxon>OSLEUM clade</taxon>
        <taxon>Lecanoromycetidae</taxon>
        <taxon>Lecanorales</taxon>
        <taxon>Lecanorineae</taxon>
        <taxon>Stereocaulaceae</taxon>
        <taxon>Stereocaulon</taxon>
    </lineage>
</organism>
<accession>A0ABR4ACE7</accession>
<comment type="caution">
    <text evidence="1">The sequence shown here is derived from an EMBL/GenBank/DDBJ whole genome shotgun (WGS) entry which is preliminary data.</text>
</comment>
<protein>
    <submittedName>
        <fullName evidence="1">Uncharacterized protein</fullName>
    </submittedName>
</protein>
<sequence>MLALYGSSVRSHQWCRRRRSSVGRNGAVSAFLVGLLCAFKGLGGASRSSDSAPMKLETQTRAMKLLNIRSSQPNASFILQQELALLLDGKECTVATISRIQ</sequence>
<evidence type="ECO:0000313" key="1">
    <source>
        <dbReference type="EMBL" id="KAL2042167.1"/>
    </source>
</evidence>
<proteinExistence type="predicted"/>
<dbReference type="Proteomes" id="UP001590950">
    <property type="component" value="Unassembled WGS sequence"/>
</dbReference>
<dbReference type="EMBL" id="JBEFKJ010000015">
    <property type="protein sequence ID" value="KAL2042167.1"/>
    <property type="molecule type" value="Genomic_DNA"/>
</dbReference>